<keyword evidence="2" id="KW-1185">Reference proteome</keyword>
<evidence type="ECO:0000313" key="2">
    <source>
        <dbReference type="Proteomes" id="UP000638313"/>
    </source>
</evidence>
<dbReference type="Proteomes" id="UP000638313">
    <property type="component" value="Unassembled WGS sequence"/>
</dbReference>
<reference evidence="1" key="2">
    <citation type="submission" date="2020-09" db="EMBL/GenBank/DDBJ databases">
        <authorList>
            <person name="Sun Q."/>
            <person name="Ohkuma M."/>
        </authorList>
    </citation>
    <scope>NUCLEOTIDE SEQUENCE</scope>
    <source>
        <strain evidence="1">JCM 4059</strain>
    </source>
</reference>
<organism evidence="1 2">
    <name type="scientific">Streptomyces mashuensis</name>
    <dbReference type="NCBI Taxonomy" id="33904"/>
    <lineage>
        <taxon>Bacteria</taxon>
        <taxon>Bacillati</taxon>
        <taxon>Actinomycetota</taxon>
        <taxon>Actinomycetes</taxon>
        <taxon>Kitasatosporales</taxon>
        <taxon>Streptomycetaceae</taxon>
        <taxon>Streptomyces</taxon>
    </lineage>
</organism>
<dbReference type="RefSeq" id="WP_229891383.1">
    <property type="nucleotide sequence ID" value="NZ_BNBD01000010.1"/>
</dbReference>
<gene>
    <name evidence="1" type="ORF">GCM10010218_46150</name>
</gene>
<proteinExistence type="predicted"/>
<evidence type="ECO:0000313" key="1">
    <source>
        <dbReference type="EMBL" id="GHF59408.1"/>
    </source>
</evidence>
<reference evidence="1" key="1">
    <citation type="journal article" date="2014" name="Int. J. Syst. Evol. Microbiol.">
        <title>Complete genome sequence of Corynebacterium casei LMG S-19264T (=DSM 44701T), isolated from a smear-ripened cheese.</title>
        <authorList>
            <consortium name="US DOE Joint Genome Institute (JGI-PGF)"/>
            <person name="Walter F."/>
            <person name="Albersmeier A."/>
            <person name="Kalinowski J."/>
            <person name="Ruckert C."/>
        </authorList>
    </citation>
    <scope>NUCLEOTIDE SEQUENCE</scope>
    <source>
        <strain evidence="1">JCM 4059</strain>
    </source>
</reference>
<dbReference type="EMBL" id="BNBD01000010">
    <property type="protein sequence ID" value="GHF59408.1"/>
    <property type="molecule type" value="Genomic_DNA"/>
</dbReference>
<name>A0A919B5F7_9ACTN</name>
<accession>A0A919B5F7</accession>
<comment type="caution">
    <text evidence="1">The sequence shown here is derived from an EMBL/GenBank/DDBJ whole genome shotgun (WGS) entry which is preliminary data.</text>
</comment>
<protein>
    <submittedName>
        <fullName evidence="1">Uncharacterized protein</fullName>
    </submittedName>
</protein>
<sequence length="62" mass="6370">MHEVLRGTAATAAEVLAWWAGLTLLWTVFISTPEPLDLTVGAACAVPAACAAHGARRAVAGR</sequence>
<dbReference type="AlphaFoldDB" id="A0A919B5F7"/>